<sequence length="203" mass="23865">MGKELVQELELQSGVDTLSKWMAHYISEQIVIAENATGEEEIKAKEKCFDTILKLWERRGHLPNGSRPFEDFEQIFHVLKKIDPKGDPRPFHQLKDFDKVKEEELDSEVKYWINKVELINSYTRKLLRFCLAKAYEKSKNGSVNVWLENSIDSVPGYDIKSLDRLKNFYEEEDDSKTILDEFDKFLEGVEDIRNKIKIQDTES</sequence>
<proteinExistence type="predicted"/>
<accession>A0ABT3PK14</accession>
<comment type="caution">
    <text evidence="1">The sequence shown here is derived from an EMBL/GenBank/DDBJ whole genome shotgun (WGS) entry which is preliminary data.</text>
</comment>
<name>A0ABT3PK14_9BACT</name>
<keyword evidence="2" id="KW-1185">Reference proteome</keyword>
<dbReference type="EMBL" id="JAGGJA010000003">
    <property type="protein sequence ID" value="MCW9706276.1"/>
    <property type="molecule type" value="Genomic_DNA"/>
</dbReference>
<evidence type="ECO:0000313" key="2">
    <source>
        <dbReference type="Proteomes" id="UP001207918"/>
    </source>
</evidence>
<dbReference type="Proteomes" id="UP001207918">
    <property type="component" value="Unassembled WGS sequence"/>
</dbReference>
<protein>
    <submittedName>
        <fullName evidence="1">Uncharacterized protein</fullName>
    </submittedName>
</protein>
<dbReference type="RefSeq" id="WP_265764980.1">
    <property type="nucleotide sequence ID" value="NZ_JAGGJA010000003.1"/>
</dbReference>
<reference evidence="1 2" key="1">
    <citation type="submission" date="2021-03" db="EMBL/GenBank/DDBJ databases">
        <title>Aliifodinibius sp. nov., a new bacterium isolated from saline soil.</title>
        <authorList>
            <person name="Galisteo C."/>
            <person name="De La Haba R."/>
            <person name="Sanchez-Porro C."/>
            <person name="Ventosa A."/>
        </authorList>
    </citation>
    <scope>NUCLEOTIDE SEQUENCE [LARGE SCALE GENOMIC DNA]</scope>
    <source>
        <strain evidence="1 2">1BSP15-2V2</strain>
    </source>
</reference>
<gene>
    <name evidence="1" type="ORF">J6I44_05400</name>
</gene>
<evidence type="ECO:0000313" key="1">
    <source>
        <dbReference type="EMBL" id="MCW9706276.1"/>
    </source>
</evidence>
<organism evidence="1 2">
    <name type="scientific">Fodinibius salsisoli</name>
    <dbReference type="NCBI Taxonomy" id="2820877"/>
    <lineage>
        <taxon>Bacteria</taxon>
        <taxon>Pseudomonadati</taxon>
        <taxon>Balneolota</taxon>
        <taxon>Balneolia</taxon>
        <taxon>Balneolales</taxon>
        <taxon>Balneolaceae</taxon>
        <taxon>Fodinibius</taxon>
    </lineage>
</organism>